<feature type="region of interest" description="Disordered" evidence="1">
    <location>
        <begin position="228"/>
        <end position="282"/>
    </location>
</feature>
<keyword evidence="2" id="KW-1185">Reference proteome</keyword>
<feature type="region of interest" description="Disordered" evidence="1">
    <location>
        <begin position="1"/>
        <end position="55"/>
    </location>
</feature>
<proteinExistence type="predicted"/>
<feature type="compositionally biased region" description="Polar residues" evidence="1">
    <location>
        <begin position="228"/>
        <end position="239"/>
    </location>
</feature>
<feature type="compositionally biased region" description="Low complexity" evidence="1">
    <location>
        <begin position="299"/>
        <end position="314"/>
    </location>
</feature>
<feature type="compositionally biased region" description="Basic residues" evidence="1">
    <location>
        <begin position="241"/>
        <end position="258"/>
    </location>
</feature>
<feature type="region of interest" description="Disordered" evidence="1">
    <location>
        <begin position="79"/>
        <end position="132"/>
    </location>
</feature>
<evidence type="ECO:0000256" key="1">
    <source>
        <dbReference type="SAM" id="MobiDB-lite"/>
    </source>
</evidence>
<dbReference type="Proteomes" id="UP000050795">
    <property type="component" value="Unassembled WGS sequence"/>
</dbReference>
<feature type="compositionally biased region" description="Polar residues" evidence="1">
    <location>
        <begin position="22"/>
        <end position="41"/>
    </location>
</feature>
<protein>
    <submittedName>
        <fullName evidence="3">Uncharacterized protein</fullName>
    </submittedName>
</protein>
<reference evidence="2" key="1">
    <citation type="submission" date="2022-06" db="EMBL/GenBank/DDBJ databases">
        <authorList>
            <person name="Berger JAMES D."/>
            <person name="Berger JAMES D."/>
        </authorList>
    </citation>
    <scope>NUCLEOTIDE SEQUENCE [LARGE SCALE GENOMIC DNA]</scope>
</reference>
<feature type="compositionally biased region" description="Low complexity" evidence="1">
    <location>
        <begin position="189"/>
        <end position="199"/>
    </location>
</feature>
<feature type="compositionally biased region" description="Polar residues" evidence="1">
    <location>
        <begin position="262"/>
        <end position="279"/>
    </location>
</feature>
<organism evidence="2 3">
    <name type="scientific">Trichobilharzia regenti</name>
    <name type="common">Nasal bird schistosome</name>
    <dbReference type="NCBI Taxonomy" id="157069"/>
    <lineage>
        <taxon>Eukaryota</taxon>
        <taxon>Metazoa</taxon>
        <taxon>Spiralia</taxon>
        <taxon>Lophotrochozoa</taxon>
        <taxon>Platyhelminthes</taxon>
        <taxon>Trematoda</taxon>
        <taxon>Digenea</taxon>
        <taxon>Strigeidida</taxon>
        <taxon>Schistosomatoidea</taxon>
        <taxon>Schistosomatidae</taxon>
        <taxon>Trichobilharzia</taxon>
    </lineage>
</organism>
<dbReference type="AlphaFoldDB" id="A0AA85KAY7"/>
<evidence type="ECO:0000313" key="2">
    <source>
        <dbReference type="Proteomes" id="UP000050795"/>
    </source>
</evidence>
<feature type="compositionally biased region" description="Polar residues" evidence="1">
    <location>
        <begin position="1"/>
        <end position="13"/>
    </location>
</feature>
<name>A0AA85KAY7_TRIRE</name>
<feature type="region of interest" description="Disordered" evidence="1">
    <location>
        <begin position="296"/>
        <end position="317"/>
    </location>
</feature>
<accession>A0AA85KAY7</accession>
<evidence type="ECO:0000313" key="3">
    <source>
        <dbReference type="WBParaSite" id="TREG1_7610.1"/>
    </source>
</evidence>
<feature type="compositionally biased region" description="Low complexity" evidence="1">
    <location>
        <begin position="79"/>
        <end position="98"/>
    </location>
</feature>
<sequence length="325" mass="34844">MSPSNETMGSQYFVSVGHHGSDSYSSINTNSARGFDQSQNRPPGPPPALIHGALGSPYTYRRDPLCYTPPPYGACNVPPASSVTASSSRTGTTSGGPRESVKSRRDQSAPAMRHSNSGNGDGTGNGSGTELFNQQLSGIGSALHTNTPVETISHGGDLTSNGGIVYLGEMYRPLSPQNSSIFQSENRGHSSVTTTGSGSSRDRQSHQYFLNEIQSHHSECQAFVQRTHQPSLHNSVQNNSRRSKISSHRHHHRLKHHKSTDPNRTISSGSHTPNSSRSGALSVLPHRTGDVHEQIINQSSLSTTTTIPSTTAPSNHQPIIFPVQL</sequence>
<feature type="region of interest" description="Disordered" evidence="1">
    <location>
        <begin position="177"/>
        <end position="203"/>
    </location>
</feature>
<dbReference type="WBParaSite" id="TREG1_7610.1">
    <property type="protein sequence ID" value="TREG1_7610.1"/>
    <property type="gene ID" value="TREG1_7610"/>
</dbReference>
<reference evidence="3" key="2">
    <citation type="submission" date="2023-11" db="UniProtKB">
        <authorList>
            <consortium name="WormBaseParasite"/>
        </authorList>
    </citation>
    <scope>IDENTIFICATION</scope>
</reference>